<dbReference type="STRING" id="101127.A0A1X2G8K5"/>
<keyword evidence="6" id="KW-1185">Reference proteome</keyword>
<dbReference type="EMBL" id="MCGT01000032">
    <property type="protein sequence ID" value="ORX47786.1"/>
    <property type="molecule type" value="Genomic_DNA"/>
</dbReference>
<dbReference type="SUPFAM" id="SSF50978">
    <property type="entry name" value="WD40 repeat-like"/>
    <property type="match status" value="1"/>
</dbReference>
<dbReference type="InterPro" id="IPR036322">
    <property type="entry name" value="WD40_repeat_dom_sf"/>
</dbReference>
<keyword evidence="3" id="KW-0677">Repeat</keyword>
<evidence type="ECO:0000313" key="5">
    <source>
        <dbReference type="EMBL" id="ORX47786.1"/>
    </source>
</evidence>
<dbReference type="Pfam" id="PF00400">
    <property type="entry name" value="WD40"/>
    <property type="match status" value="3"/>
</dbReference>
<reference evidence="5 6" key="1">
    <citation type="submission" date="2016-07" db="EMBL/GenBank/DDBJ databases">
        <title>Pervasive Adenine N6-methylation of Active Genes in Fungi.</title>
        <authorList>
            <consortium name="DOE Joint Genome Institute"/>
            <person name="Mondo S.J."/>
            <person name="Dannebaum R.O."/>
            <person name="Kuo R.C."/>
            <person name="Labutti K."/>
            <person name="Haridas S."/>
            <person name="Kuo A."/>
            <person name="Salamov A."/>
            <person name="Ahrendt S.R."/>
            <person name="Lipzen A."/>
            <person name="Sullivan W."/>
            <person name="Andreopoulos W.B."/>
            <person name="Clum A."/>
            <person name="Lindquist E."/>
            <person name="Daum C."/>
            <person name="Ramamoorthy G.K."/>
            <person name="Gryganskyi A."/>
            <person name="Culley D."/>
            <person name="Magnuson J.K."/>
            <person name="James T.Y."/>
            <person name="O'Malley M.A."/>
            <person name="Stajich J.E."/>
            <person name="Spatafora J.W."/>
            <person name="Visel A."/>
            <person name="Grigoriev I.V."/>
        </authorList>
    </citation>
    <scope>NUCLEOTIDE SEQUENCE [LARGE SCALE GENOMIC DNA]</scope>
    <source>
        <strain evidence="5 6">NRRL 3301</strain>
    </source>
</reference>
<evidence type="ECO:0000256" key="2">
    <source>
        <dbReference type="ARBA" id="ARBA00022574"/>
    </source>
</evidence>
<sequence>MLSEIAVTTSNTDSTIYAWDIRSGSTLFSFKQNKSNGVCIIPRPGAPNQTGAIMTAQTDRASLHLYDWQRDQILQKMLTPEKMITLAASNHGHYTAGASSSGKIYIWHNASGALKHMFDAHYQPVTCLTFTKDDSALISASEDATVKVWPIVQLCSTALTQLQPSPLYSWIDHTLPVSAVYAGSGSQSNARIYTASADFTVKVWDLASGELLTTFLFPKPVTAIVMHPAETQLFAACGNDVYKVDLYRQRQHQRYDNVQGVGGQGAVEHVDANGTSSVFKGHSDEIRALSISFDGSLLVSASQDGNAFVWDVASLQQLRTFASHKGPVTGIECVLRPIELSMGTLQQKHASIPVKTFKRTISAEDGDKHLDVEQQLAPSRKRFAIDTQSVDDGDSDIKLSRDEQRNFTVWYTPCGLFYNSKLLCFLRTILGKEALEMINALK</sequence>
<dbReference type="InterPro" id="IPR015943">
    <property type="entry name" value="WD40/YVTN_repeat-like_dom_sf"/>
</dbReference>
<evidence type="ECO:0000256" key="3">
    <source>
        <dbReference type="ARBA" id="ARBA00022737"/>
    </source>
</evidence>
<dbReference type="PANTHER" id="PTHR18763:SF0">
    <property type="entry name" value="WD REPEAT-CONTAINING PROTEIN 18"/>
    <property type="match status" value="1"/>
</dbReference>
<gene>
    <name evidence="5" type="ORF">DM01DRAFT_1292555</name>
</gene>
<feature type="repeat" description="WD" evidence="4">
    <location>
        <begin position="192"/>
        <end position="214"/>
    </location>
</feature>
<evidence type="ECO:0000313" key="6">
    <source>
        <dbReference type="Proteomes" id="UP000242146"/>
    </source>
</evidence>
<dbReference type="InterPro" id="IPR019775">
    <property type="entry name" value="WD40_repeat_CS"/>
</dbReference>
<evidence type="ECO:0000256" key="1">
    <source>
        <dbReference type="ARBA" id="ARBA00010143"/>
    </source>
</evidence>
<keyword evidence="2 4" id="KW-0853">WD repeat</keyword>
<dbReference type="PROSITE" id="PS00678">
    <property type="entry name" value="WD_REPEATS_1"/>
    <property type="match status" value="2"/>
</dbReference>
<protein>
    <submittedName>
        <fullName evidence="5">WD40 repeat-like protein</fullName>
    </submittedName>
</protein>
<dbReference type="InterPro" id="IPR045227">
    <property type="entry name" value="WDR18/Ipi3/RID3"/>
</dbReference>
<dbReference type="OrthoDB" id="756370at2759"/>
<dbReference type="PROSITE" id="PS50294">
    <property type="entry name" value="WD_REPEATS_REGION"/>
    <property type="match status" value="2"/>
</dbReference>
<dbReference type="GO" id="GO:0120330">
    <property type="term" value="C:rixosome complex"/>
    <property type="evidence" value="ECO:0007669"/>
    <property type="project" value="TreeGrafter"/>
</dbReference>
<dbReference type="GO" id="GO:0006364">
    <property type="term" value="P:rRNA processing"/>
    <property type="evidence" value="ECO:0007669"/>
    <property type="project" value="TreeGrafter"/>
</dbReference>
<dbReference type="PANTHER" id="PTHR18763">
    <property type="entry name" value="WD-REPEAT PROTEIN 18"/>
    <property type="match status" value="1"/>
</dbReference>
<accession>A0A1X2G8K5</accession>
<dbReference type="Proteomes" id="UP000242146">
    <property type="component" value="Unassembled WGS sequence"/>
</dbReference>
<feature type="repeat" description="WD" evidence="4">
    <location>
        <begin position="279"/>
        <end position="320"/>
    </location>
</feature>
<dbReference type="GO" id="GO:0005656">
    <property type="term" value="C:nuclear pre-replicative complex"/>
    <property type="evidence" value="ECO:0007669"/>
    <property type="project" value="TreeGrafter"/>
</dbReference>
<evidence type="ECO:0000256" key="4">
    <source>
        <dbReference type="PROSITE-ProRule" id="PRU00221"/>
    </source>
</evidence>
<name>A0A1X2G8K5_9FUNG</name>
<dbReference type="SMART" id="SM00320">
    <property type="entry name" value="WD40"/>
    <property type="match status" value="5"/>
</dbReference>
<dbReference type="GO" id="GO:0006261">
    <property type="term" value="P:DNA-templated DNA replication"/>
    <property type="evidence" value="ECO:0007669"/>
    <property type="project" value="TreeGrafter"/>
</dbReference>
<feature type="repeat" description="WD" evidence="4">
    <location>
        <begin position="118"/>
        <end position="149"/>
    </location>
</feature>
<dbReference type="InterPro" id="IPR020472">
    <property type="entry name" value="WD40_PAC1"/>
</dbReference>
<dbReference type="AlphaFoldDB" id="A0A1X2G8K5"/>
<dbReference type="PRINTS" id="PR00320">
    <property type="entry name" value="GPROTEINBRPT"/>
</dbReference>
<comment type="similarity">
    <text evidence="1">Belongs to the WD repeat IPI3/WDR18 family.</text>
</comment>
<proteinExistence type="inferred from homology"/>
<dbReference type="InterPro" id="IPR001680">
    <property type="entry name" value="WD40_rpt"/>
</dbReference>
<dbReference type="Gene3D" id="2.130.10.10">
    <property type="entry name" value="YVTN repeat-like/Quinoprotein amine dehydrogenase"/>
    <property type="match status" value="2"/>
</dbReference>
<dbReference type="PROSITE" id="PS50082">
    <property type="entry name" value="WD_REPEATS_2"/>
    <property type="match status" value="3"/>
</dbReference>
<organism evidence="5 6">
    <name type="scientific">Hesseltinella vesiculosa</name>
    <dbReference type="NCBI Taxonomy" id="101127"/>
    <lineage>
        <taxon>Eukaryota</taxon>
        <taxon>Fungi</taxon>
        <taxon>Fungi incertae sedis</taxon>
        <taxon>Mucoromycota</taxon>
        <taxon>Mucoromycotina</taxon>
        <taxon>Mucoromycetes</taxon>
        <taxon>Mucorales</taxon>
        <taxon>Cunninghamellaceae</taxon>
        <taxon>Hesseltinella</taxon>
    </lineage>
</organism>
<comment type="caution">
    <text evidence="5">The sequence shown here is derived from an EMBL/GenBank/DDBJ whole genome shotgun (WGS) entry which is preliminary data.</text>
</comment>